<dbReference type="Proteomes" id="UP001596086">
    <property type="component" value="Unassembled WGS sequence"/>
</dbReference>
<accession>A0ABW0S2B1</accession>
<reference evidence="7" key="1">
    <citation type="journal article" date="2019" name="Int. J. Syst. Evol. Microbiol.">
        <title>The Global Catalogue of Microorganisms (GCM) 10K type strain sequencing project: providing services to taxonomists for standard genome sequencing and annotation.</title>
        <authorList>
            <consortium name="The Broad Institute Genomics Platform"/>
            <consortium name="The Broad Institute Genome Sequencing Center for Infectious Disease"/>
            <person name="Wu L."/>
            <person name="Ma J."/>
        </authorList>
    </citation>
    <scope>NUCLEOTIDE SEQUENCE [LARGE SCALE GENOMIC DNA]</scope>
    <source>
        <strain evidence="7">CGMCC 4.5798</strain>
    </source>
</reference>
<dbReference type="InterPro" id="IPR020458">
    <property type="entry name" value="Znf_DskA_TraR_CS"/>
</dbReference>
<dbReference type="PANTHER" id="PTHR33823:SF4">
    <property type="entry name" value="GENERAL STRESS PROTEIN 16O"/>
    <property type="match status" value="1"/>
</dbReference>
<evidence type="ECO:0000256" key="3">
    <source>
        <dbReference type="ARBA" id="ARBA00022833"/>
    </source>
</evidence>
<dbReference type="PROSITE" id="PS01102">
    <property type="entry name" value="ZF_DKSA_1"/>
    <property type="match status" value="1"/>
</dbReference>
<feature type="zinc finger region" description="dksA C4-type" evidence="4">
    <location>
        <begin position="95"/>
        <end position="119"/>
    </location>
</feature>
<keyword evidence="7" id="KW-1185">Reference proteome</keyword>
<dbReference type="SUPFAM" id="SSF57716">
    <property type="entry name" value="Glucocorticoid receptor-like (DNA-binding domain)"/>
    <property type="match status" value="1"/>
</dbReference>
<dbReference type="EMBL" id="JBHSMZ010000015">
    <property type="protein sequence ID" value="MFC5550446.1"/>
    <property type="molecule type" value="Genomic_DNA"/>
</dbReference>
<comment type="caution">
    <text evidence="6">The sequence shown here is derived from an EMBL/GenBank/DDBJ whole genome shotgun (WGS) entry which is preliminary data.</text>
</comment>
<keyword evidence="3" id="KW-0862">Zinc</keyword>
<dbReference type="InterPro" id="IPR000962">
    <property type="entry name" value="Znf_DskA_TraR"/>
</dbReference>
<keyword evidence="2" id="KW-0863">Zinc-finger</keyword>
<evidence type="ECO:0000259" key="5">
    <source>
        <dbReference type="Pfam" id="PF01258"/>
    </source>
</evidence>
<dbReference type="Gene3D" id="1.20.120.910">
    <property type="entry name" value="DksA, coiled-coil domain"/>
    <property type="match status" value="1"/>
</dbReference>
<dbReference type="PANTHER" id="PTHR33823">
    <property type="entry name" value="RNA POLYMERASE-BINDING TRANSCRIPTION FACTOR DKSA-RELATED"/>
    <property type="match status" value="1"/>
</dbReference>
<dbReference type="PROSITE" id="PS51128">
    <property type="entry name" value="ZF_DKSA_2"/>
    <property type="match status" value="1"/>
</dbReference>
<proteinExistence type="predicted"/>
<evidence type="ECO:0000256" key="1">
    <source>
        <dbReference type="ARBA" id="ARBA00022723"/>
    </source>
</evidence>
<keyword evidence="1" id="KW-0479">Metal-binding</keyword>
<dbReference type="Pfam" id="PF01258">
    <property type="entry name" value="zf-dskA_traR"/>
    <property type="match status" value="1"/>
</dbReference>
<feature type="domain" description="Zinc finger DksA/TraR C4-type" evidence="5">
    <location>
        <begin position="90"/>
        <end position="125"/>
    </location>
</feature>
<evidence type="ECO:0000313" key="7">
    <source>
        <dbReference type="Proteomes" id="UP001596086"/>
    </source>
</evidence>
<protein>
    <submittedName>
        <fullName evidence="6">TraR/DksA family transcriptional regulator</fullName>
    </submittedName>
</protein>
<evidence type="ECO:0000256" key="4">
    <source>
        <dbReference type="PROSITE-ProRule" id="PRU00510"/>
    </source>
</evidence>
<dbReference type="RefSeq" id="WP_379773045.1">
    <property type="nucleotide sequence ID" value="NZ_JBHSMZ010000015.1"/>
</dbReference>
<gene>
    <name evidence="6" type="ORF">ACFPO9_18165</name>
</gene>
<evidence type="ECO:0000313" key="6">
    <source>
        <dbReference type="EMBL" id="MFC5550446.1"/>
    </source>
</evidence>
<sequence>MSVNPIVQSQALDPDQLPLLKAMLEQRLRALESMEAAPAVEGELPVSEVESSPLDRATVRLLNDLSREAAGHHAAELQVLRHALAKFEDGSYGLCEVCGQPIGASRLLARPEARLCIACQTRAERTRT</sequence>
<organism evidence="6 7">
    <name type="scientific">Massilia aerilata</name>
    <dbReference type="NCBI Taxonomy" id="453817"/>
    <lineage>
        <taxon>Bacteria</taxon>
        <taxon>Pseudomonadati</taxon>
        <taxon>Pseudomonadota</taxon>
        <taxon>Betaproteobacteria</taxon>
        <taxon>Burkholderiales</taxon>
        <taxon>Oxalobacteraceae</taxon>
        <taxon>Telluria group</taxon>
        <taxon>Massilia</taxon>
    </lineage>
</organism>
<name>A0ABW0S2B1_9BURK</name>
<evidence type="ECO:0000256" key="2">
    <source>
        <dbReference type="ARBA" id="ARBA00022771"/>
    </source>
</evidence>